<keyword evidence="12" id="KW-0732">Signal</keyword>
<keyword evidence="7" id="KW-0676">Redox-active center</keyword>
<dbReference type="OrthoDB" id="9809746at2"/>
<evidence type="ECO:0000256" key="9">
    <source>
        <dbReference type="ARBA" id="ARBA00038489"/>
    </source>
</evidence>
<evidence type="ECO:0000256" key="6">
    <source>
        <dbReference type="ARBA" id="ARBA00023157"/>
    </source>
</evidence>
<evidence type="ECO:0000256" key="3">
    <source>
        <dbReference type="ARBA" id="ARBA00022559"/>
    </source>
</evidence>
<name>A0A5C6B2I0_9BACT</name>
<comment type="catalytic activity">
    <reaction evidence="11">
        <text>a hydroperoxide + [thioredoxin]-dithiol = an alcohol + [thioredoxin]-disulfide + H2O</text>
        <dbReference type="Rhea" id="RHEA:62620"/>
        <dbReference type="Rhea" id="RHEA-COMP:10698"/>
        <dbReference type="Rhea" id="RHEA-COMP:10700"/>
        <dbReference type="ChEBI" id="CHEBI:15377"/>
        <dbReference type="ChEBI" id="CHEBI:29950"/>
        <dbReference type="ChEBI" id="CHEBI:30879"/>
        <dbReference type="ChEBI" id="CHEBI:35924"/>
        <dbReference type="ChEBI" id="CHEBI:50058"/>
        <dbReference type="EC" id="1.11.1.24"/>
    </reaction>
</comment>
<feature type="signal peptide" evidence="12">
    <location>
        <begin position="1"/>
        <end position="22"/>
    </location>
</feature>
<evidence type="ECO:0000256" key="8">
    <source>
        <dbReference type="ARBA" id="ARBA00032824"/>
    </source>
</evidence>
<dbReference type="Pfam" id="PF00578">
    <property type="entry name" value="AhpC-TSA"/>
    <property type="match status" value="1"/>
</dbReference>
<dbReference type="GO" id="GO:0045454">
    <property type="term" value="P:cell redox homeostasis"/>
    <property type="evidence" value="ECO:0007669"/>
    <property type="project" value="TreeGrafter"/>
</dbReference>
<keyword evidence="4" id="KW-0049">Antioxidant</keyword>
<dbReference type="PANTHER" id="PTHR42801">
    <property type="entry name" value="THIOREDOXIN-DEPENDENT PEROXIDE REDUCTASE"/>
    <property type="match status" value="1"/>
</dbReference>
<proteinExistence type="inferred from homology"/>
<feature type="domain" description="Thioredoxin" evidence="13">
    <location>
        <begin position="37"/>
        <end position="206"/>
    </location>
</feature>
<protein>
    <recommendedName>
        <fullName evidence="2">thioredoxin-dependent peroxiredoxin</fullName>
        <ecNumber evidence="2">1.11.1.24</ecNumber>
    </recommendedName>
    <alternativeName>
        <fullName evidence="8">Thioredoxin peroxidase</fullName>
    </alternativeName>
    <alternativeName>
        <fullName evidence="10">Thioredoxin-dependent peroxiredoxin Bcp</fullName>
    </alternativeName>
</protein>
<keyword evidence="6" id="KW-1015">Disulfide bond</keyword>
<gene>
    <name evidence="14" type="primary">bcp_1</name>
    <name evidence="14" type="ORF">Pla52n_18580</name>
</gene>
<dbReference type="PANTHER" id="PTHR42801:SF7">
    <property type="entry name" value="SLL1159 PROTEIN"/>
    <property type="match status" value="1"/>
</dbReference>
<comment type="caution">
    <text evidence="14">The sequence shown here is derived from an EMBL/GenBank/DDBJ whole genome shotgun (WGS) entry which is preliminary data.</text>
</comment>
<dbReference type="InterPro" id="IPR036249">
    <property type="entry name" value="Thioredoxin-like_sf"/>
</dbReference>
<dbReference type="InterPro" id="IPR050924">
    <property type="entry name" value="Peroxiredoxin_BCP/PrxQ"/>
</dbReference>
<reference evidence="14 15" key="1">
    <citation type="submission" date="2019-02" db="EMBL/GenBank/DDBJ databases">
        <title>Deep-cultivation of Planctomycetes and their phenomic and genomic characterization uncovers novel biology.</title>
        <authorList>
            <person name="Wiegand S."/>
            <person name="Jogler M."/>
            <person name="Boedeker C."/>
            <person name="Pinto D."/>
            <person name="Vollmers J."/>
            <person name="Rivas-Marin E."/>
            <person name="Kohn T."/>
            <person name="Peeters S.H."/>
            <person name="Heuer A."/>
            <person name="Rast P."/>
            <person name="Oberbeckmann S."/>
            <person name="Bunk B."/>
            <person name="Jeske O."/>
            <person name="Meyerdierks A."/>
            <person name="Storesund J.E."/>
            <person name="Kallscheuer N."/>
            <person name="Luecker S."/>
            <person name="Lage O.M."/>
            <person name="Pohl T."/>
            <person name="Merkel B.J."/>
            <person name="Hornburger P."/>
            <person name="Mueller R.-W."/>
            <person name="Bruemmer F."/>
            <person name="Labrenz M."/>
            <person name="Spormann A.M."/>
            <person name="Op Den Camp H."/>
            <person name="Overmann J."/>
            <person name="Amann R."/>
            <person name="Jetten M.S.M."/>
            <person name="Mascher T."/>
            <person name="Medema M.H."/>
            <person name="Devos D.P."/>
            <person name="Kaster A.-K."/>
            <person name="Ovreas L."/>
            <person name="Rohde M."/>
            <person name="Galperin M.Y."/>
            <person name="Jogler C."/>
        </authorList>
    </citation>
    <scope>NUCLEOTIDE SEQUENCE [LARGE SCALE GENOMIC DNA]</scope>
    <source>
        <strain evidence="14 15">Pla52n</strain>
    </source>
</reference>
<dbReference type="CDD" id="cd02970">
    <property type="entry name" value="PRX_like2"/>
    <property type="match status" value="1"/>
</dbReference>
<evidence type="ECO:0000256" key="5">
    <source>
        <dbReference type="ARBA" id="ARBA00023002"/>
    </source>
</evidence>
<dbReference type="RefSeq" id="WP_146519264.1">
    <property type="nucleotide sequence ID" value="NZ_CP151726.1"/>
</dbReference>
<evidence type="ECO:0000256" key="2">
    <source>
        <dbReference type="ARBA" id="ARBA00013017"/>
    </source>
</evidence>
<accession>A0A5C6B2I0</accession>
<organism evidence="14 15">
    <name type="scientific">Stieleria varia</name>
    <dbReference type="NCBI Taxonomy" id="2528005"/>
    <lineage>
        <taxon>Bacteria</taxon>
        <taxon>Pseudomonadati</taxon>
        <taxon>Planctomycetota</taxon>
        <taxon>Planctomycetia</taxon>
        <taxon>Pirellulales</taxon>
        <taxon>Pirellulaceae</taxon>
        <taxon>Stieleria</taxon>
    </lineage>
</organism>
<dbReference type="GO" id="GO:0005737">
    <property type="term" value="C:cytoplasm"/>
    <property type="evidence" value="ECO:0007669"/>
    <property type="project" value="TreeGrafter"/>
</dbReference>
<dbReference type="AlphaFoldDB" id="A0A5C6B2I0"/>
<dbReference type="InterPro" id="IPR013766">
    <property type="entry name" value="Thioredoxin_domain"/>
</dbReference>
<dbReference type="Proteomes" id="UP000320176">
    <property type="component" value="Unassembled WGS sequence"/>
</dbReference>
<dbReference type="EMBL" id="SJPN01000002">
    <property type="protein sequence ID" value="TWU06138.1"/>
    <property type="molecule type" value="Genomic_DNA"/>
</dbReference>
<comment type="similarity">
    <text evidence="9">Belongs to the peroxiredoxin family. BCP/PrxQ subfamily.</text>
</comment>
<keyword evidence="15" id="KW-1185">Reference proteome</keyword>
<evidence type="ECO:0000256" key="4">
    <source>
        <dbReference type="ARBA" id="ARBA00022862"/>
    </source>
</evidence>
<keyword evidence="5 14" id="KW-0560">Oxidoreductase</keyword>
<evidence type="ECO:0000256" key="11">
    <source>
        <dbReference type="ARBA" id="ARBA00049091"/>
    </source>
</evidence>
<evidence type="ECO:0000313" key="15">
    <source>
        <dbReference type="Proteomes" id="UP000320176"/>
    </source>
</evidence>
<evidence type="ECO:0000256" key="12">
    <source>
        <dbReference type="SAM" id="SignalP"/>
    </source>
</evidence>
<dbReference type="InterPro" id="IPR000866">
    <property type="entry name" value="AhpC/TSA"/>
</dbReference>
<comment type="function">
    <text evidence="1">Thiol-specific peroxidase that catalyzes the reduction of hydrogen peroxide and organic hydroperoxides to water and alcohols, respectively. Plays a role in cell protection against oxidative stress by detoxifying peroxides and as sensor of hydrogen peroxide-mediated signaling events.</text>
</comment>
<evidence type="ECO:0000256" key="7">
    <source>
        <dbReference type="ARBA" id="ARBA00023284"/>
    </source>
</evidence>
<feature type="chain" id="PRO_5023087935" description="thioredoxin-dependent peroxiredoxin" evidence="12">
    <location>
        <begin position="23"/>
        <end position="206"/>
    </location>
</feature>
<dbReference type="Gene3D" id="3.40.30.10">
    <property type="entry name" value="Glutaredoxin"/>
    <property type="match status" value="1"/>
</dbReference>
<dbReference type="EC" id="1.11.1.24" evidence="2"/>
<evidence type="ECO:0000259" key="13">
    <source>
        <dbReference type="PROSITE" id="PS51352"/>
    </source>
</evidence>
<sequence length="206" mass="21986" precursor="true">MVRSVILASLAASLIVTSTAGGGEPSIAKSAEQTKPIEQGTQIPDATLWDAKGEETTLKRLTEGKTTVLVFFRGGWCPICTRHTAQLIKAYPQIQSKGAQLVAISPDSPASTSNNKAKNSIPFAIYSDSDLKASKAFGLAFQVDDATVKKYKGFGIDLESASGRDHHALPIPAVYIVDATGKIVFAHSDLDYKNRLDPASIIEKLP</sequence>
<evidence type="ECO:0000256" key="1">
    <source>
        <dbReference type="ARBA" id="ARBA00003330"/>
    </source>
</evidence>
<keyword evidence="3 14" id="KW-0575">Peroxidase</keyword>
<dbReference type="GO" id="GO:0034599">
    <property type="term" value="P:cellular response to oxidative stress"/>
    <property type="evidence" value="ECO:0007669"/>
    <property type="project" value="TreeGrafter"/>
</dbReference>
<dbReference type="GO" id="GO:0008379">
    <property type="term" value="F:thioredoxin peroxidase activity"/>
    <property type="evidence" value="ECO:0007669"/>
    <property type="project" value="TreeGrafter"/>
</dbReference>
<dbReference type="PROSITE" id="PS51352">
    <property type="entry name" value="THIOREDOXIN_2"/>
    <property type="match status" value="1"/>
</dbReference>
<evidence type="ECO:0000256" key="10">
    <source>
        <dbReference type="ARBA" id="ARBA00042639"/>
    </source>
</evidence>
<evidence type="ECO:0000313" key="14">
    <source>
        <dbReference type="EMBL" id="TWU06138.1"/>
    </source>
</evidence>
<dbReference type="SUPFAM" id="SSF52833">
    <property type="entry name" value="Thioredoxin-like"/>
    <property type="match status" value="1"/>
</dbReference>